<protein>
    <submittedName>
        <fullName evidence="1">Uncharacterized protein</fullName>
    </submittedName>
</protein>
<name>W1P8D4_AMBTC</name>
<dbReference type="AlphaFoldDB" id="W1P8D4"/>
<dbReference type="HOGENOM" id="CLU_2295449_0_0_1"/>
<dbReference type="Gramene" id="ERN06147">
    <property type="protein sequence ID" value="ERN06147"/>
    <property type="gene ID" value="AMTR_s00016p00099330"/>
</dbReference>
<sequence>MVVAPTPQYAIQEKITIFGTPMAFFGEIKRVPVAKPPMGVCALAAEPLVKHGASGSRTGAPNEVDGEQLAMTCTIFQEGLMKYPIKIHPRGVITISKSKSY</sequence>
<accession>W1P8D4</accession>
<evidence type="ECO:0000313" key="1">
    <source>
        <dbReference type="EMBL" id="ERN06147.1"/>
    </source>
</evidence>
<keyword evidence="2" id="KW-1185">Reference proteome</keyword>
<proteinExistence type="predicted"/>
<organism evidence="1 2">
    <name type="scientific">Amborella trichopoda</name>
    <dbReference type="NCBI Taxonomy" id="13333"/>
    <lineage>
        <taxon>Eukaryota</taxon>
        <taxon>Viridiplantae</taxon>
        <taxon>Streptophyta</taxon>
        <taxon>Embryophyta</taxon>
        <taxon>Tracheophyta</taxon>
        <taxon>Spermatophyta</taxon>
        <taxon>Magnoliopsida</taxon>
        <taxon>Amborellales</taxon>
        <taxon>Amborellaceae</taxon>
        <taxon>Amborella</taxon>
    </lineage>
</organism>
<gene>
    <name evidence="1" type="ORF">AMTR_s00016p00099330</name>
</gene>
<dbReference type="Proteomes" id="UP000017836">
    <property type="component" value="Unassembled WGS sequence"/>
</dbReference>
<dbReference type="EMBL" id="KI393908">
    <property type="protein sequence ID" value="ERN06147.1"/>
    <property type="molecule type" value="Genomic_DNA"/>
</dbReference>
<evidence type="ECO:0000313" key="2">
    <source>
        <dbReference type="Proteomes" id="UP000017836"/>
    </source>
</evidence>
<reference evidence="2" key="1">
    <citation type="journal article" date="2013" name="Science">
        <title>The Amborella genome and the evolution of flowering plants.</title>
        <authorList>
            <consortium name="Amborella Genome Project"/>
        </authorList>
    </citation>
    <scope>NUCLEOTIDE SEQUENCE [LARGE SCALE GENOMIC DNA]</scope>
</reference>